<dbReference type="PROSITE" id="PS00409">
    <property type="entry name" value="PROKAR_NTER_METHYL"/>
    <property type="match status" value="1"/>
</dbReference>
<dbReference type="Pfam" id="PF08334">
    <property type="entry name" value="T2SSG"/>
    <property type="match status" value="1"/>
</dbReference>
<reference evidence="14" key="1">
    <citation type="submission" date="2016-10" db="EMBL/GenBank/DDBJ databases">
        <authorList>
            <person name="Varghese N."/>
            <person name="Submissions S."/>
        </authorList>
    </citation>
    <scope>NUCLEOTIDE SEQUENCE [LARGE SCALE GENOMIC DNA]</scope>
    <source>
        <strain evidence="14">DSM 1565</strain>
    </source>
</reference>
<dbReference type="RefSeq" id="WP_244531098.1">
    <property type="nucleotide sequence ID" value="NZ_FPCH01000001.1"/>
</dbReference>
<evidence type="ECO:0000256" key="9">
    <source>
        <dbReference type="ARBA" id="ARBA00023136"/>
    </source>
</evidence>
<keyword evidence="5" id="KW-0488">Methylation</keyword>
<dbReference type="STRING" id="51670.SAMN04488557_1290"/>
<dbReference type="InterPro" id="IPR000983">
    <property type="entry name" value="Bac_GSPG_pilin"/>
</dbReference>
<evidence type="ECO:0000256" key="1">
    <source>
        <dbReference type="ARBA" id="ARBA00004377"/>
    </source>
</evidence>
<dbReference type="GO" id="GO:0005886">
    <property type="term" value="C:plasma membrane"/>
    <property type="evidence" value="ECO:0007669"/>
    <property type="project" value="UniProtKB-SubCell"/>
</dbReference>
<dbReference type="InterPro" id="IPR013545">
    <property type="entry name" value="T2SS_protein-GspG_C"/>
</dbReference>
<dbReference type="Gene3D" id="3.30.700.10">
    <property type="entry name" value="Glycoprotein, Type 4 Pilin"/>
    <property type="match status" value="1"/>
</dbReference>
<dbReference type="NCBIfam" id="TIGR02532">
    <property type="entry name" value="IV_pilin_GFxxxE"/>
    <property type="match status" value="1"/>
</dbReference>
<evidence type="ECO:0000313" key="14">
    <source>
        <dbReference type="Proteomes" id="UP000199423"/>
    </source>
</evidence>
<evidence type="ECO:0000256" key="10">
    <source>
        <dbReference type="SAM" id="MobiDB-lite"/>
    </source>
</evidence>
<keyword evidence="7 11" id="KW-0812">Transmembrane</keyword>
<dbReference type="NCBIfam" id="TIGR01710">
    <property type="entry name" value="typeII_sec_gspG"/>
    <property type="match status" value="1"/>
</dbReference>
<organism evidence="13 14">
    <name type="scientific">Hyphomicrobium facile</name>
    <dbReference type="NCBI Taxonomy" id="51670"/>
    <lineage>
        <taxon>Bacteria</taxon>
        <taxon>Pseudomonadati</taxon>
        <taxon>Pseudomonadota</taxon>
        <taxon>Alphaproteobacteria</taxon>
        <taxon>Hyphomicrobiales</taxon>
        <taxon>Hyphomicrobiaceae</taxon>
        <taxon>Hyphomicrobium</taxon>
    </lineage>
</organism>
<gene>
    <name evidence="13" type="ORF">SAMN04488557_1290</name>
</gene>
<dbReference type="EMBL" id="FPCH01000001">
    <property type="protein sequence ID" value="SFV29609.1"/>
    <property type="molecule type" value="Genomic_DNA"/>
</dbReference>
<feature type="transmembrane region" description="Helical" evidence="11">
    <location>
        <begin position="36"/>
        <end position="57"/>
    </location>
</feature>
<evidence type="ECO:0000256" key="2">
    <source>
        <dbReference type="ARBA" id="ARBA00009984"/>
    </source>
</evidence>
<comment type="subcellular location">
    <subcellularLocation>
        <location evidence="1">Cell inner membrane</location>
        <topology evidence="1">Single-pass membrane protein</topology>
    </subcellularLocation>
</comment>
<comment type="similarity">
    <text evidence="2">Belongs to the GSP G family.</text>
</comment>
<dbReference type="GO" id="GO:0015627">
    <property type="term" value="C:type II protein secretion system complex"/>
    <property type="evidence" value="ECO:0007669"/>
    <property type="project" value="InterPro"/>
</dbReference>
<evidence type="ECO:0000259" key="12">
    <source>
        <dbReference type="Pfam" id="PF08334"/>
    </source>
</evidence>
<accession>A0A1I7N4M3</accession>
<keyword evidence="14" id="KW-1185">Reference proteome</keyword>
<dbReference type="PRINTS" id="PR00813">
    <property type="entry name" value="BCTERIALGSPG"/>
</dbReference>
<evidence type="ECO:0000256" key="11">
    <source>
        <dbReference type="SAM" id="Phobius"/>
    </source>
</evidence>
<feature type="compositionally biased region" description="Basic and acidic residues" evidence="10">
    <location>
        <begin position="14"/>
        <end position="30"/>
    </location>
</feature>
<dbReference type="PANTHER" id="PTHR30093:SF45">
    <property type="entry name" value="TYPE II SECRETION SYSTEM CORE PROTEIN G"/>
    <property type="match status" value="1"/>
</dbReference>
<keyword evidence="8 11" id="KW-1133">Transmembrane helix</keyword>
<keyword evidence="4" id="KW-1003">Cell membrane</keyword>
<evidence type="ECO:0000256" key="3">
    <source>
        <dbReference type="ARBA" id="ARBA00020042"/>
    </source>
</evidence>
<feature type="domain" description="Type II secretion system protein GspG C-terminal" evidence="12">
    <location>
        <begin position="59"/>
        <end position="164"/>
    </location>
</feature>
<evidence type="ECO:0000256" key="8">
    <source>
        <dbReference type="ARBA" id="ARBA00022989"/>
    </source>
</evidence>
<dbReference type="InterPro" id="IPR012902">
    <property type="entry name" value="N_methyl_site"/>
</dbReference>
<evidence type="ECO:0000256" key="4">
    <source>
        <dbReference type="ARBA" id="ARBA00022475"/>
    </source>
</evidence>
<dbReference type="SUPFAM" id="SSF54523">
    <property type="entry name" value="Pili subunits"/>
    <property type="match status" value="1"/>
</dbReference>
<proteinExistence type="inferred from homology"/>
<keyword evidence="6" id="KW-0997">Cell inner membrane</keyword>
<dbReference type="InterPro" id="IPR010054">
    <property type="entry name" value="Type2_sec_GspG"/>
</dbReference>
<keyword evidence="9 11" id="KW-0472">Membrane</keyword>
<evidence type="ECO:0000256" key="7">
    <source>
        <dbReference type="ARBA" id="ARBA00022692"/>
    </source>
</evidence>
<dbReference type="InterPro" id="IPR045584">
    <property type="entry name" value="Pilin-like"/>
</dbReference>
<protein>
    <recommendedName>
        <fullName evidence="3">Type II secretion system core protein G</fullName>
    </recommendedName>
</protein>
<evidence type="ECO:0000256" key="5">
    <source>
        <dbReference type="ARBA" id="ARBA00022481"/>
    </source>
</evidence>
<dbReference type="GO" id="GO:0015628">
    <property type="term" value="P:protein secretion by the type II secretion system"/>
    <property type="evidence" value="ECO:0007669"/>
    <property type="project" value="InterPro"/>
</dbReference>
<feature type="region of interest" description="Disordered" evidence="10">
    <location>
        <begin position="1"/>
        <end position="30"/>
    </location>
</feature>
<dbReference type="Proteomes" id="UP000199423">
    <property type="component" value="Unassembled WGS sequence"/>
</dbReference>
<dbReference type="PANTHER" id="PTHR30093">
    <property type="entry name" value="GENERAL SECRETION PATHWAY PROTEIN G"/>
    <property type="match status" value="1"/>
</dbReference>
<sequence length="167" mass="18331">MYSMLHLSRRRRHGEPQAKRGTQDGRNARDRSHEAGFTLIELLVVMVILVLLASLVAPRVIGYLGSSRTKTAKVQISSLATSLELFKLDAGRYPDAREGLSALVQRPTGINAWNGPYLKTDRVPLDPWGQPYIYRVPGQRAAFDVISLGADKREGGGGEDQDVSTGD</sequence>
<dbReference type="AlphaFoldDB" id="A0A1I7N4M3"/>
<evidence type="ECO:0000313" key="13">
    <source>
        <dbReference type="EMBL" id="SFV29609.1"/>
    </source>
</evidence>
<dbReference type="Pfam" id="PF07963">
    <property type="entry name" value="N_methyl"/>
    <property type="match status" value="1"/>
</dbReference>
<evidence type="ECO:0000256" key="6">
    <source>
        <dbReference type="ARBA" id="ARBA00022519"/>
    </source>
</evidence>
<name>A0A1I7N4M3_9HYPH</name>